<organism evidence="2 3">
    <name type="scientific">Orchesella dallaii</name>
    <dbReference type="NCBI Taxonomy" id="48710"/>
    <lineage>
        <taxon>Eukaryota</taxon>
        <taxon>Metazoa</taxon>
        <taxon>Ecdysozoa</taxon>
        <taxon>Arthropoda</taxon>
        <taxon>Hexapoda</taxon>
        <taxon>Collembola</taxon>
        <taxon>Entomobryomorpha</taxon>
        <taxon>Entomobryoidea</taxon>
        <taxon>Orchesellidae</taxon>
        <taxon>Orchesellinae</taxon>
        <taxon>Orchesella</taxon>
    </lineage>
</organism>
<feature type="transmembrane region" description="Helical" evidence="1">
    <location>
        <begin position="111"/>
        <end position="133"/>
    </location>
</feature>
<sequence>MAFNPCCCISAKTGATILGVLDIIVSVLGIFNVLSNAGSISKAQSDPNLKVHLTQQIRNAYKGYPGYETLDDEEILRTLYASLIRMLVVYIVNLFLSSILIHGILKENTKLLKVHLIICGALFCMSLVVEIFYTHGP</sequence>
<evidence type="ECO:0000313" key="3">
    <source>
        <dbReference type="Proteomes" id="UP001642540"/>
    </source>
</evidence>
<evidence type="ECO:0000256" key="1">
    <source>
        <dbReference type="SAM" id="Phobius"/>
    </source>
</evidence>
<dbReference type="Proteomes" id="UP001642540">
    <property type="component" value="Unassembled WGS sequence"/>
</dbReference>
<accession>A0ABP1R3M6</accession>
<gene>
    <name evidence="2" type="ORF">ODALV1_LOCUS18252</name>
</gene>
<dbReference type="PANTHER" id="PTHR36694:SF11">
    <property type="entry name" value="LP21121P-RELATED"/>
    <property type="match status" value="1"/>
</dbReference>
<protein>
    <submittedName>
        <fullName evidence="2">Uncharacterized protein</fullName>
    </submittedName>
</protein>
<reference evidence="2 3" key="1">
    <citation type="submission" date="2024-08" db="EMBL/GenBank/DDBJ databases">
        <authorList>
            <person name="Cucini C."/>
            <person name="Frati F."/>
        </authorList>
    </citation>
    <scope>NUCLEOTIDE SEQUENCE [LARGE SCALE GENOMIC DNA]</scope>
</reference>
<name>A0ABP1R3M6_9HEXA</name>
<proteinExistence type="predicted"/>
<dbReference type="EMBL" id="CAXLJM020000057">
    <property type="protein sequence ID" value="CAL8118704.1"/>
    <property type="molecule type" value="Genomic_DNA"/>
</dbReference>
<feature type="transmembrane region" description="Helical" evidence="1">
    <location>
        <begin position="15"/>
        <end position="34"/>
    </location>
</feature>
<keyword evidence="1" id="KW-0812">Transmembrane</keyword>
<evidence type="ECO:0000313" key="2">
    <source>
        <dbReference type="EMBL" id="CAL8118704.1"/>
    </source>
</evidence>
<feature type="transmembrane region" description="Helical" evidence="1">
    <location>
        <begin position="87"/>
        <end position="105"/>
    </location>
</feature>
<dbReference type="PANTHER" id="PTHR36694">
    <property type="entry name" value="PASIFLORA 1, ISOFORM A-RELATED"/>
    <property type="match status" value="1"/>
</dbReference>
<keyword evidence="1" id="KW-0472">Membrane</keyword>
<keyword evidence="1" id="KW-1133">Transmembrane helix</keyword>
<keyword evidence="3" id="KW-1185">Reference proteome</keyword>
<comment type="caution">
    <text evidence="2">The sequence shown here is derived from an EMBL/GenBank/DDBJ whole genome shotgun (WGS) entry which is preliminary data.</text>
</comment>